<feature type="transmembrane region" description="Helical" evidence="7">
    <location>
        <begin position="116"/>
        <end position="139"/>
    </location>
</feature>
<keyword evidence="5 7" id="KW-1133">Transmembrane helix</keyword>
<dbReference type="Proteomes" id="UP000054307">
    <property type="component" value="Unassembled WGS sequence"/>
</dbReference>
<dbReference type="AlphaFoldDB" id="A0A101E0L3"/>
<dbReference type="InterPro" id="IPR005614">
    <property type="entry name" value="NrfD-like"/>
</dbReference>
<evidence type="ECO:0000256" key="3">
    <source>
        <dbReference type="ARBA" id="ARBA00022475"/>
    </source>
</evidence>
<feature type="transmembrane region" description="Helical" evidence="7">
    <location>
        <begin position="310"/>
        <end position="329"/>
    </location>
</feature>
<feature type="transmembrane region" description="Helical" evidence="7">
    <location>
        <begin position="377"/>
        <end position="398"/>
    </location>
</feature>
<protein>
    <submittedName>
        <fullName evidence="9">Molybdopterin oxidoreductase, membrane subunit</fullName>
    </submittedName>
</protein>
<feature type="transmembrane region" description="Helical" evidence="7">
    <location>
        <begin position="284"/>
        <end position="303"/>
    </location>
</feature>
<comment type="caution">
    <text evidence="9">The sequence shown here is derived from an EMBL/GenBank/DDBJ whole genome shotgun (WGS) entry which is preliminary data.</text>
</comment>
<keyword evidence="4 7" id="KW-0812">Transmembrane</keyword>
<evidence type="ECO:0000313" key="10">
    <source>
        <dbReference type="Proteomes" id="UP000054015"/>
    </source>
</evidence>
<keyword evidence="3" id="KW-1003">Cell membrane</keyword>
<dbReference type="Pfam" id="PF03916">
    <property type="entry name" value="NrfD"/>
    <property type="match status" value="1"/>
</dbReference>
<evidence type="ECO:0000256" key="2">
    <source>
        <dbReference type="ARBA" id="ARBA00008929"/>
    </source>
</evidence>
<dbReference type="Gene3D" id="1.20.1630.10">
    <property type="entry name" value="Formate dehydrogenase/DMSO reductase domain"/>
    <property type="match status" value="1"/>
</dbReference>
<dbReference type="Proteomes" id="UP000054015">
    <property type="component" value="Unassembled WGS sequence"/>
</dbReference>
<dbReference type="GO" id="GO:0005886">
    <property type="term" value="C:plasma membrane"/>
    <property type="evidence" value="ECO:0007669"/>
    <property type="project" value="UniProtKB-SubCell"/>
</dbReference>
<dbReference type="EMBL" id="LGEX01000034">
    <property type="protein sequence ID" value="KUK06472.1"/>
    <property type="molecule type" value="Genomic_DNA"/>
</dbReference>
<comment type="subcellular location">
    <subcellularLocation>
        <location evidence="1">Cell membrane</location>
        <topology evidence="1">Multi-pass membrane protein</topology>
    </subcellularLocation>
</comment>
<reference evidence="9" key="1">
    <citation type="journal article" date="2015" name="MBio">
        <title>Genome-resolved metagenomic analysis reveals roles for candidate phyla and other microbial community members in biogeochemical transformations in oil reservoirs.</title>
        <authorList>
            <person name="Hu P."/>
            <person name="Tom L."/>
            <person name="Singh A."/>
            <person name="Thomas B.C."/>
            <person name="Baker B.J."/>
            <person name="Piceno Y.M."/>
            <person name="Andersen G.L."/>
            <person name="Banfield J.F."/>
        </authorList>
    </citation>
    <scope>NUCLEOTIDE SEQUENCE [LARGE SCALE GENOMIC DNA]</scope>
    <source>
        <strain evidence="9">49_2300</strain>
        <strain evidence="8">49_95</strain>
    </source>
</reference>
<evidence type="ECO:0000256" key="1">
    <source>
        <dbReference type="ARBA" id="ARBA00004651"/>
    </source>
</evidence>
<evidence type="ECO:0000313" key="9">
    <source>
        <dbReference type="EMBL" id="KUK06472.1"/>
    </source>
</evidence>
<reference evidence="10 11" key="2">
    <citation type="journal article" date="2015" name="MBio">
        <title>Genome-Resolved Metagenomic Analysis Reveals Roles for Candidate Phyla and Other Microbial Community Members in Biogeochemical Transformations in Oil Reservoirs.</title>
        <authorList>
            <person name="Hu P."/>
            <person name="Tom L."/>
            <person name="Singh A."/>
            <person name="Thomas B.C."/>
            <person name="Baker B.J."/>
            <person name="Piceno Y.M."/>
            <person name="Andersen G.L."/>
            <person name="Banfield J.F."/>
        </authorList>
    </citation>
    <scope>NUCLEOTIDE SEQUENCE [LARGE SCALE GENOMIC DNA]</scope>
</reference>
<evidence type="ECO:0000256" key="4">
    <source>
        <dbReference type="ARBA" id="ARBA00022692"/>
    </source>
</evidence>
<feature type="transmembrane region" description="Helical" evidence="7">
    <location>
        <begin position="205"/>
        <end position="230"/>
    </location>
</feature>
<dbReference type="PANTHER" id="PTHR34856:SF2">
    <property type="entry name" value="PROTEIN NRFD"/>
    <property type="match status" value="1"/>
</dbReference>
<dbReference type="InterPro" id="IPR052049">
    <property type="entry name" value="Electron_transfer_protein"/>
</dbReference>
<proteinExistence type="inferred from homology"/>
<dbReference type="EMBL" id="LGEQ01000025">
    <property type="protein sequence ID" value="KUJ93406.1"/>
    <property type="molecule type" value="Genomic_DNA"/>
</dbReference>
<evidence type="ECO:0000256" key="5">
    <source>
        <dbReference type="ARBA" id="ARBA00022989"/>
    </source>
</evidence>
<accession>A0A101E0L3</accession>
<feature type="transmembrane region" description="Helical" evidence="7">
    <location>
        <begin position="40"/>
        <end position="68"/>
    </location>
</feature>
<keyword evidence="6 7" id="KW-0472">Membrane</keyword>
<evidence type="ECO:0000313" key="8">
    <source>
        <dbReference type="EMBL" id="KUJ93406.1"/>
    </source>
</evidence>
<dbReference type="PANTHER" id="PTHR34856">
    <property type="entry name" value="PROTEIN NRFD"/>
    <property type="match status" value="1"/>
</dbReference>
<name>A0A101E0L3_ARCFL</name>
<dbReference type="PATRIC" id="fig|2234.6.peg.2341"/>
<comment type="similarity">
    <text evidence="2">Belongs to the NrfD family.</text>
</comment>
<feature type="transmembrane region" description="Helical" evidence="7">
    <location>
        <begin position="172"/>
        <end position="193"/>
    </location>
</feature>
<evidence type="ECO:0000256" key="7">
    <source>
        <dbReference type="SAM" id="Phobius"/>
    </source>
</evidence>
<gene>
    <name evidence="8" type="ORF">XD40_1386</name>
    <name evidence="9" type="ORF">XD48_1291</name>
</gene>
<evidence type="ECO:0000256" key="6">
    <source>
        <dbReference type="ARBA" id="ARBA00023136"/>
    </source>
</evidence>
<dbReference type="OMA" id="VIPGWHT"/>
<sequence>MKFKALVAVLVALAALGMAAWLYQLQEGLIVTNMRNPFSWGLYIAMWAFFVGTAAGGLVVSSAIYIFGAREFKPIAPVASTTAFIFAVGAMVMVLPDLGRVDRILNMFLYPNFSSLLPWDLIVLSTYAFLSAIYTYVLLMPRIAERGVLGFLKKDATDLESLRQKSEKYAKVLAPIALPFAILIHTVTAWVLATQLSRPWWYGGLLAPTFIAAAIATGPAVVILASLFVYGYEDRLKNAYRLLGKISAASSAALLFMYYNDFLVRYWWGEGLEYEALAIVFRDYLHIHFLEVLFILFSAIVLAKATTRARLIIGSVSVNVGVLLHRFLLMPPAYNVFAFSIEGWQYPIAVGEVRGDLFSPQPVFVDYWSYSPSAVEIAVTVGIVAVLSLVLLTLLKALPLKDVGEKA</sequence>
<feature type="transmembrane region" description="Helical" evidence="7">
    <location>
        <begin position="75"/>
        <end position="96"/>
    </location>
</feature>
<organism evidence="9 10">
    <name type="scientific">Archaeoglobus fulgidus</name>
    <dbReference type="NCBI Taxonomy" id="2234"/>
    <lineage>
        <taxon>Archaea</taxon>
        <taxon>Methanobacteriati</taxon>
        <taxon>Methanobacteriota</taxon>
        <taxon>Archaeoglobi</taxon>
        <taxon>Archaeoglobales</taxon>
        <taxon>Archaeoglobaceae</taxon>
        <taxon>Archaeoglobus</taxon>
    </lineage>
</organism>
<evidence type="ECO:0000313" key="11">
    <source>
        <dbReference type="Proteomes" id="UP000054307"/>
    </source>
</evidence>